<reference evidence="7" key="1">
    <citation type="submission" date="2015-04" db="EMBL/GenBank/DDBJ databases">
        <title>The genome sequence of the plant pathogenic Rhizarian Plasmodiophora brassicae reveals insights in its biotrophic life cycle and the origin of chitin synthesis.</title>
        <authorList>
            <person name="Schwelm A."/>
            <person name="Fogelqvist J."/>
            <person name="Knaust A."/>
            <person name="Julke S."/>
            <person name="Lilja T."/>
            <person name="Dhandapani V."/>
            <person name="Bonilla-Rosso G."/>
            <person name="Karlsson M."/>
            <person name="Shevchenko A."/>
            <person name="Choi S.R."/>
            <person name="Kim H.G."/>
            <person name="Park J.Y."/>
            <person name="Lim Y.P."/>
            <person name="Ludwig-Muller J."/>
            <person name="Dixelius C."/>
        </authorList>
    </citation>
    <scope>NUCLEOTIDE SEQUENCE</scope>
    <source>
        <tissue evidence="7">Potato root galls</tissue>
    </source>
</reference>
<comment type="function">
    <text evidence="6">Component of the Mediator complex, a coactivator involved in the regulated transcription of nearly all RNA polymerase II-dependent genes. Mediator functions as a bridge to convey information from gene-specific regulatory proteins to the basal RNA polymerase II transcription machinery. Mediator is recruited to promoters by direct interactions with regulatory proteins and serves as a scaffold for the assembly of a functional preinitiation complex with RNA polymerase II and the general transcription factors.</text>
</comment>
<proteinExistence type="inferred from homology"/>
<dbReference type="GO" id="GO:0006357">
    <property type="term" value="P:regulation of transcription by RNA polymerase II"/>
    <property type="evidence" value="ECO:0007669"/>
    <property type="project" value="InterPro"/>
</dbReference>
<evidence type="ECO:0000256" key="5">
    <source>
        <dbReference type="ARBA" id="ARBA00023242"/>
    </source>
</evidence>
<keyword evidence="4 6" id="KW-0804">Transcription</keyword>
<evidence type="ECO:0000256" key="2">
    <source>
        <dbReference type="ARBA" id="ARBA00007526"/>
    </source>
</evidence>
<dbReference type="GO" id="GO:0003712">
    <property type="term" value="F:transcription coregulator activity"/>
    <property type="evidence" value="ECO:0007669"/>
    <property type="project" value="InterPro"/>
</dbReference>
<keyword evidence="3 6" id="KW-0805">Transcription regulation</keyword>
<comment type="subcellular location">
    <subcellularLocation>
        <location evidence="1 6">Nucleus</location>
    </subcellularLocation>
</comment>
<dbReference type="GO" id="GO:0016592">
    <property type="term" value="C:mediator complex"/>
    <property type="evidence" value="ECO:0007669"/>
    <property type="project" value="InterPro"/>
</dbReference>
<accession>A0A0H5QR80</accession>
<protein>
    <recommendedName>
        <fullName evidence="6">Mediator of RNA polymerase II transcription subunit 6</fullName>
    </recommendedName>
    <alternativeName>
        <fullName evidence="6">Mediator complex subunit 6</fullName>
    </alternativeName>
</protein>
<dbReference type="EMBL" id="HACM01004106">
    <property type="protein sequence ID" value="CRZ04548.1"/>
    <property type="molecule type" value="Transcribed_RNA"/>
</dbReference>
<comment type="subunit">
    <text evidence="6">Component of the Mediator complex.</text>
</comment>
<dbReference type="PANTHER" id="PTHR13104">
    <property type="entry name" value="MED-6-RELATED"/>
    <property type="match status" value="1"/>
</dbReference>
<evidence type="ECO:0000256" key="4">
    <source>
        <dbReference type="ARBA" id="ARBA00023163"/>
    </source>
</evidence>
<organism evidence="7">
    <name type="scientific">Spongospora subterranea</name>
    <dbReference type="NCBI Taxonomy" id="70186"/>
    <lineage>
        <taxon>Eukaryota</taxon>
        <taxon>Sar</taxon>
        <taxon>Rhizaria</taxon>
        <taxon>Endomyxa</taxon>
        <taxon>Phytomyxea</taxon>
        <taxon>Plasmodiophorida</taxon>
        <taxon>Plasmodiophoridae</taxon>
        <taxon>Spongospora</taxon>
    </lineage>
</organism>
<keyword evidence="5 6" id="KW-0539">Nucleus</keyword>
<sequence length="193" mass="21794">MATAALGQTDTSHTYQSWRFLAWLQAWPLNRSTLFDYFKQSTFYDSSCNNELLILQRTVDHSHLKTMVGLEYEVDSSSRASESPSYFLIKKQDRHSETSTTCLAVYYIIGTGPQWGTIYQMPSVYSVLVCNLGTSSYYVGQALEALASHIDYSPLTGYSWASENSDKNPEAPAPVAYRYSNPVDAVITKQYEK</sequence>
<comment type="similarity">
    <text evidence="2 6">Belongs to the Mediator complex subunit 6 family.</text>
</comment>
<dbReference type="AlphaFoldDB" id="A0A0H5QR80"/>
<dbReference type="Gene3D" id="3.10.450.580">
    <property type="entry name" value="Mediator complex, subunit Med6"/>
    <property type="match status" value="1"/>
</dbReference>
<dbReference type="InterPro" id="IPR007018">
    <property type="entry name" value="Mediator_Med6"/>
</dbReference>
<dbReference type="Pfam" id="PF04934">
    <property type="entry name" value="Med6"/>
    <property type="match status" value="1"/>
</dbReference>
<evidence type="ECO:0000256" key="6">
    <source>
        <dbReference type="RuleBase" id="RU364143"/>
    </source>
</evidence>
<evidence type="ECO:0000256" key="1">
    <source>
        <dbReference type="ARBA" id="ARBA00004123"/>
    </source>
</evidence>
<keyword evidence="6" id="KW-0010">Activator</keyword>
<name>A0A0H5QR80_9EUKA</name>
<evidence type="ECO:0000313" key="7">
    <source>
        <dbReference type="EMBL" id="CRZ04548.1"/>
    </source>
</evidence>
<evidence type="ECO:0000256" key="3">
    <source>
        <dbReference type="ARBA" id="ARBA00023015"/>
    </source>
</evidence>
<gene>
    <name evidence="6" type="primary">MED6</name>
</gene>
<dbReference type="InterPro" id="IPR038566">
    <property type="entry name" value="Mediator_Med6_sf"/>
</dbReference>